<dbReference type="HOGENOM" id="CLU_2960367_0_0_1"/>
<dbReference type="Proteomes" id="UP000011761">
    <property type="component" value="Unassembled WGS sequence"/>
</dbReference>
<protein>
    <submittedName>
        <fullName evidence="2">Uncharacterized protein</fullName>
    </submittedName>
</protein>
<reference evidence="2 3" key="1">
    <citation type="journal article" date="2012" name="PLoS Pathog.">
        <title>Diverse lifestyles and strategies of plant pathogenesis encoded in the genomes of eighteen Dothideomycetes fungi.</title>
        <authorList>
            <person name="Ohm R.A."/>
            <person name="Feau N."/>
            <person name="Henrissat B."/>
            <person name="Schoch C.L."/>
            <person name="Horwitz B.A."/>
            <person name="Barry K.W."/>
            <person name="Condon B.J."/>
            <person name="Copeland A.C."/>
            <person name="Dhillon B."/>
            <person name="Glaser F."/>
            <person name="Hesse C.N."/>
            <person name="Kosti I."/>
            <person name="LaButti K."/>
            <person name="Lindquist E.A."/>
            <person name="Lucas S."/>
            <person name="Salamov A.A."/>
            <person name="Bradshaw R.E."/>
            <person name="Ciuffetti L."/>
            <person name="Hamelin R.C."/>
            <person name="Kema G.H.J."/>
            <person name="Lawrence C."/>
            <person name="Scott J.A."/>
            <person name="Spatafora J.W."/>
            <person name="Turgeon B.G."/>
            <person name="de Wit P.J.G.M."/>
            <person name="Zhong S."/>
            <person name="Goodwin S.B."/>
            <person name="Grigoriev I.V."/>
        </authorList>
    </citation>
    <scope>NUCLEOTIDE SEQUENCE [LARGE SCALE GENOMIC DNA]</scope>
    <source>
        <strain evidence="2 3">UAMH 10762</strain>
    </source>
</reference>
<dbReference type="RefSeq" id="XP_007672451.1">
    <property type="nucleotide sequence ID" value="XM_007674261.1"/>
</dbReference>
<accession>M2MW94</accession>
<keyword evidence="3" id="KW-1185">Reference proteome</keyword>
<gene>
    <name evidence="2" type="ORF">BAUCODRAFT_204480</name>
</gene>
<organism evidence="2 3">
    <name type="scientific">Baudoinia panamericana (strain UAMH 10762)</name>
    <name type="common">Angels' share fungus</name>
    <name type="synonym">Baudoinia compniacensis (strain UAMH 10762)</name>
    <dbReference type="NCBI Taxonomy" id="717646"/>
    <lineage>
        <taxon>Eukaryota</taxon>
        <taxon>Fungi</taxon>
        <taxon>Dikarya</taxon>
        <taxon>Ascomycota</taxon>
        <taxon>Pezizomycotina</taxon>
        <taxon>Dothideomycetes</taxon>
        <taxon>Dothideomycetidae</taxon>
        <taxon>Mycosphaerellales</taxon>
        <taxon>Teratosphaeriaceae</taxon>
        <taxon>Baudoinia</taxon>
    </lineage>
</organism>
<name>M2MW94_BAUPA</name>
<dbReference type="AlphaFoldDB" id="M2MW94"/>
<evidence type="ECO:0000256" key="1">
    <source>
        <dbReference type="SAM" id="MobiDB-lite"/>
    </source>
</evidence>
<dbReference type="KEGG" id="bcom:BAUCODRAFT_204480"/>
<evidence type="ECO:0000313" key="3">
    <source>
        <dbReference type="Proteomes" id="UP000011761"/>
    </source>
</evidence>
<dbReference type="GeneID" id="19109654"/>
<feature type="compositionally biased region" description="Polar residues" evidence="1">
    <location>
        <begin position="12"/>
        <end position="32"/>
    </location>
</feature>
<sequence>MLEHLDIKVSPFTKSLPTHASSRSTRADQSQPEHIANLMRYRRYLLQASIVIGKLRSRK</sequence>
<proteinExistence type="predicted"/>
<feature type="region of interest" description="Disordered" evidence="1">
    <location>
        <begin position="1"/>
        <end position="32"/>
    </location>
</feature>
<dbReference type="EMBL" id="KB445550">
    <property type="protein sequence ID" value="EMD01267.1"/>
    <property type="molecule type" value="Genomic_DNA"/>
</dbReference>
<evidence type="ECO:0000313" key="2">
    <source>
        <dbReference type="EMBL" id="EMD01267.1"/>
    </source>
</evidence>